<accession>A0ABS8GP85</accession>
<comment type="caution">
    <text evidence="2">The sequence shown here is derived from an EMBL/GenBank/DDBJ whole genome shotgun (WGS) entry which is preliminary data.</text>
</comment>
<proteinExistence type="predicted"/>
<evidence type="ECO:0000259" key="1">
    <source>
        <dbReference type="Pfam" id="PF19580"/>
    </source>
</evidence>
<keyword evidence="3" id="KW-1185">Reference proteome</keyword>
<dbReference type="PANTHER" id="PTHR42834:SF1">
    <property type="entry name" value="ENDONUCLEASE_EXONUCLEASE_PHOSPHATASE FAMILY PROTEIN (AFU_ORTHOLOGUE AFUA_3G09210)"/>
    <property type="match status" value="1"/>
</dbReference>
<reference evidence="2 3" key="1">
    <citation type="submission" date="2021-11" db="EMBL/GenBank/DDBJ databases">
        <title>Seasonal and diel survey of microbial diversity of the Tyrrhenian coast.</title>
        <authorList>
            <person name="Gattoni G."/>
            <person name="Corral P."/>
        </authorList>
    </citation>
    <scope>NUCLEOTIDE SEQUENCE [LARGE SCALE GENOMIC DNA]</scope>
    <source>
        <strain evidence="2 3">Mr9</strain>
    </source>
</reference>
<dbReference type="InterPro" id="IPR036691">
    <property type="entry name" value="Endo/exonu/phosph_ase_sf"/>
</dbReference>
<dbReference type="Pfam" id="PF19580">
    <property type="entry name" value="Exo_endo_phos_3"/>
    <property type="match status" value="1"/>
</dbReference>
<keyword evidence="2" id="KW-0378">Hydrolase</keyword>
<dbReference type="Proteomes" id="UP001197770">
    <property type="component" value="Unassembled WGS sequence"/>
</dbReference>
<dbReference type="Gene3D" id="3.60.10.10">
    <property type="entry name" value="Endonuclease/exonuclease/phosphatase"/>
    <property type="match status" value="1"/>
</dbReference>
<feature type="domain" description="Endonuclease/exonuclease/phosphatase" evidence="1">
    <location>
        <begin position="7"/>
        <end position="313"/>
    </location>
</feature>
<dbReference type="GO" id="GO:0004519">
    <property type="term" value="F:endonuclease activity"/>
    <property type="evidence" value="ECO:0007669"/>
    <property type="project" value="UniProtKB-KW"/>
</dbReference>
<dbReference type="EMBL" id="JAJGMW010000002">
    <property type="protein sequence ID" value="MCC4211495.1"/>
    <property type="molecule type" value="Genomic_DNA"/>
</dbReference>
<dbReference type="SUPFAM" id="SSF56219">
    <property type="entry name" value="DNase I-like"/>
    <property type="match status" value="1"/>
</dbReference>
<organism evidence="2 3">
    <name type="scientific">Leeuwenhoekiella parthenopeia</name>
    <dbReference type="NCBI Taxonomy" id="2890320"/>
    <lineage>
        <taxon>Bacteria</taxon>
        <taxon>Pseudomonadati</taxon>
        <taxon>Bacteroidota</taxon>
        <taxon>Flavobacteriia</taxon>
        <taxon>Flavobacteriales</taxon>
        <taxon>Flavobacteriaceae</taxon>
        <taxon>Leeuwenhoekiella</taxon>
    </lineage>
</organism>
<protein>
    <submittedName>
        <fullName evidence="2">Endonuclease</fullName>
    </submittedName>
</protein>
<dbReference type="PANTHER" id="PTHR42834">
    <property type="entry name" value="ENDONUCLEASE/EXONUCLEASE/PHOSPHATASE FAMILY PROTEIN (AFU_ORTHOLOGUE AFUA_3G09210)"/>
    <property type="match status" value="1"/>
</dbReference>
<dbReference type="RefSeq" id="WP_228228609.1">
    <property type="nucleotide sequence ID" value="NZ_JAJGMW010000002.1"/>
</dbReference>
<evidence type="ECO:0000313" key="3">
    <source>
        <dbReference type="Proteomes" id="UP001197770"/>
    </source>
</evidence>
<keyword evidence="2" id="KW-0540">Nuclease</keyword>
<sequence length="315" mass="36289">MPQNKLSIAFYNLENLFDTINDPNILDDAFTPKGELGWNASRYAEKLTKLSRVIAKIGRAETGSAPAILGVAEVENKKVLRDLVTTEALQHLHYNFVHHNSPDERGIDTALLYRKDVFEVFESRSYSLHISNVEGLRDYTRDILYVHGKLDAIEVFILVNHWPSRREGVELSNPKRIAAAKRNREIIAEINARHPEARILIMGDFNDDPQSEAVREYLVSTDFYNPMIFLLTRYAGSLTHRGDWYLFDQIILSPNWMKAYDNPLEYVKSVIYNPEYLKEQEGRFKGNPLRTYAGDNYLGGASDHFPVYVVFKKEN</sequence>
<keyword evidence="2" id="KW-0255">Endonuclease</keyword>
<evidence type="ECO:0000313" key="2">
    <source>
        <dbReference type="EMBL" id="MCC4211495.1"/>
    </source>
</evidence>
<gene>
    <name evidence="2" type="ORF">LLW17_02085</name>
</gene>
<name>A0ABS8GP85_9FLAO</name>
<dbReference type="InterPro" id="IPR005135">
    <property type="entry name" value="Endo/exonuclease/phosphatase"/>
</dbReference>